<dbReference type="GO" id="GO:0006032">
    <property type="term" value="P:chitin catabolic process"/>
    <property type="evidence" value="ECO:0007669"/>
    <property type="project" value="UniProtKB-KW"/>
</dbReference>
<keyword evidence="4" id="KW-0146">Chitin degradation</keyword>
<evidence type="ECO:0000256" key="7">
    <source>
        <dbReference type="RuleBase" id="RU004453"/>
    </source>
</evidence>
<keyword evidence="5 6" id="KW-0326">Glycosidase</keyword>
<feature type="domain" description="GH18" evidence="8">
    <location>
        <begin position="10"/>
        <end position="349"/>
    </location>
</feature>
<comment type="catalytic activity">
    <reaction evidence="1">
        <text>Random endo-hydrolysis of N-acetyl-beta-D-glucosaminide (1-&gt;4)-beta-linkages in chitin and chitodextrins.</text>
        <dbReference type="EC" id="3.2.1.14"/>
    </reaction>
</comment>
<evidence type="ECO:0000313" key="10">
    <source>
        <dbReference type="Proteomes" id="UP000237947"/>
    </source>
</evidence>
<dbReference type="PROSITE" id="PS51910">
    <property type="entry name" value="GH18_2"/>
    <property type="match status" value="1"/>
</dbReference>
<proteinExistence type="inferred from homology"/>
<keyword evidence="3 6" id="KW-0378">Hydrolase</keyword>
<gene>
    <name evidence="9" type="ORF">C5Q98_02015</name>
</gene>
<keyword evidence="10" id="KW-1185">Reference proteome</keyword>
<protein>
    <recommendedName>
        <fullName evidence="2">chitinase</fullName>
        <ecNumber evidence="2">3.2.1.14</ecNumber>
    </recommendedName>
</protein>
<comment type="similarity">
    <text evidence="7">Belongs to the glycosyl hydrolase 18 family.</text>
</comment>
<dbReference type="Gene3D" id="3.10.50.10">
    <property type="match status" value="1"/>
</dbReference>
<sequence length="349" mass="39310">MRMKKDLKSPLLIAYVSTRDLKNLKESDAKAIDVINIAFGHVVEGNCVWEEASSEVDNAIENIRSINPNIRFVLSIGGWSAGGFSEAASTKESREKFAITARELVEKHNLDGIDIDWEYPGIGVAGITATPEDKENFTLYLQAIRDELNKLGDDYLVTIAGGGDNYFCRNTELDKIAEICDYIQIMTYDLRGGFTHATGHHTNLFVPQNDMSDVSVKTAVEQYHRAGVPKSKIVIGVAFYTRLWEGVPNADNGYNQYAETVGGYGPSFDDLKENYIDKDGFIRYWDDVAKAPWLFDGKTFISYEDEESIAHKVKYLDDEGLLGVMYWEYCLGRETDLTLVIRDEIDKLN</sequence>
<reference evidence="10" key="1">
    <citation type="submission" date="2018-02" db="EMBL/GenBank/DDBJ databases">
        <authorList>
            <person name="Holder M.E."/>
            <person name="Ajami N.J."/>
            <person name="Petrosino J.F."/>
        </authorList>
    </citation>
    <scope>NUCLEOTIDE SEQUENCE [LARGE SCALE GENOMIC DNA]</scope>
    <source>
        <strain evidence="10">CCUG 47711</strain>
    </source>
</reference>
<accession>A0A2S0KM27</accession>
<evidence type="ECO:0000256" key="4">
    <source>
        <dbReference type="ARBA" id="ARBA00023024"/>
    </source>
</evidence>
<dbReference type="GO" id="GO:0008061">
    <property type="term" value="F:chitin binding"/>
    <property type="evidence" value="ECO:0007669"/>
    <property type="project" value="InterPro"/>
</dbReference>
<keyword evidence="4" id="KW-0119">Carbohydrate metabolism</keyword>
<evidence type="ECO:0000256" key="2">
    <source>
        <dbReference type="ARBA" id="ARBA00012729"/>
    </source>
</evidence>
<dbReference type="InterPro" id="IPR001223">
    <property type="entry name" value="Glyco_hydro18_cat"/>
</dbReference>
<dbReference type="EMBL" id="CP027226">
    <property type="protein sequence ID" value="AVM42081.1"/>
    <property type="molecule type" value="Genomic_DNA"/>
</dbReference>
<evidence type="ECO:0000256" key="3">
    <source>
        <dbReference type="ARBA" id="ARBA00022801"/>
    </source>
</evidence>
<dbReference type="SUPFAM" id="SSF54556">
    <property type="entry name" value="Chitinase insertion domain"/>
    <property type="match status" value="1"/>
</dbReference>
<dbReference type="GO" id="GO:0005975">
    <property type="term" value="P:carbohydrate metabolic process"/>
    <property type="evidence" value="ECO:0007669"/>
    <property type="project" value="InterPro"/>
</dbReference>
<dbReference type="CDD" id="cd06548">
    <property type="entry name" value="GH18_chitinase"/>
    <property type="match status" value="1"/>
</dbReference>
<dbReference type="InterPro" id="IPR011583">
    <property type="entry name" value="Chitinase_II/V-like_cat"/>
</dbReference>
<dbReference type="InterPro" id="IPR050314">
    <property type="entry name" value="Glycosyl_Hydrlase_18"/>
</dbReference>
<dbReference type="InterPro" id="IPR001579">
    <property type="entry name" value="Glyco_hydro_18_chit_AS"/>
</dbReference>
<dbReference type="SMART" id="SM00636">
    <property type="entry name" value="Glyco_18"/>
    <property type="match status" value="1"/>
</dbReference>
<dbReference type="KEGG" id="fsa:C5Q98_02015"/>
<dbReference type="InterPro" id="IPR017853">
    <property type="entry name" value="GH"/>
</dbReference>
<evidence type="ECO:0000256" key="6">
    <source>
        <dbReference type="RuleBase" id="RU000489"/>
    </source>
</evidence>
<dbReference type="InterPro" id="IPR029070">
    <property type="entry name" value="Chitinase_insertion_sf"/>
</dbReference>
<name>A0A2S0KM27_9FIRM</name>
<dbReference type="EC" id="3.2.1.14" evidence="2"/>
<evidence type="ECO:0000256" key="5">
    <source>
        <dbReference type="ARBA" id="ARBA00023295"/>
    </source>
</evidence>
<keyword evidence="4" id="KW-0624">Polysaccharide degradation</keyword>
<evidence type="ECO:0000256" key="1">
    <source>
        <dbReference type="ARBA" id="ARBA00000822"/>
    </source>
</evidence>
<dbReference type="AlphaFoldDB" id="A0A2S0KM27"/>
<evidence type="ECO:0000313" key="9">
    <source>
        <dbReference type="EMBL" id="AVM42081.1"/>
    </source>
</evidence>
<dbReference type="PANTHER" id="PTHR11177">
    <property type="entry name" value="CHITINASE"/>
    <property type="match status" value="1"/>
</dbReference>
<dbReference type="PANTHER" id="PTHR11177:SF317">
    <property type="entry name" value="CHITINASE 12-RELATED"/>
    <property type="match status" value="1"/>
</dbReference>
<dbReference type="SUPFAM" id="SSF51445">
    <property type="entry name" value="(Trans)glycosidases"/>
    <property type="match status" value="1"/>
</dbReference>
<evidence type="ECO:0000259" key="8">
    <source>
        <dbReference type="PROSITE" id="PS51910"/>
    </source>
</evidence>
<dbReference type="Pfam" id="PF00704">
    <property type="entry name" value="Glyco_hydro_18"/>
    <property type="match status" value="1"/>
</dbReference>
<dbReference type="PROSITE" id="PS01095">
    <property type="entry name" value="GH18_1"/>
    <property type="match status" value="1"/>
</dbReference>
<dbReference type="Gene3D" id="3.20.20.80">
    <property type="entry name" value="Glycosidases"/>
    <property type="match status" value="1"/>
</dbReference>
<dbReference type="Proteomes" id="UP000237947">
    <property type="component" value="Chromosome"/>
</dbReference>
<organism evidence="9 10">
    <name type="scientific">Fastidiosipila sanguinis</name>
    <dbReference type="NCBI Taxonomy" id="236753"/>
    <lineage>
        <taxon>Bacteria</taxon>
        <taxon>Bacillati</taxon>
        <taxon>Bacillota</taxon>
        <taxon>Clostridia</taxon>
        <taxon>Eubacteriales</taxon>
        <taxon>Oscillospiraceae</taxon>
        <taxon>Fastidiosipila</taxon>
    </lineage>
</organism>
<dbReference type="GO" id="GO:0008843">
    <property type="term" value="F:endochitinase activity"/>
    <property type="evidence" value="ECO:0007669"/>
    <property type="project" value="UniProtKB-EC"/>
</dbReference>